<accession>A0A8K0N1Z0</accession>
<reference evidence="3" key="2">
    <citation type="submission" date="2019-07" db="EMBL/GenBank/DDBJ databases">
        <authorList>
            <person name="Yang Y."/>
            <person name="Bocs S."/>
            <person name="Baudouin L."/>
        </authorList>
    </citation>
    <scope>NUCLEOTIDE SEQUENCE</scope>
    <source>
        <tissue evidence="3">Spear leaf of Hainan Tall coconut</tissue>
    </source>
</reference>
<keyword evidence="2" id="KW-0472">Membrane</keyword>
<reference evidence="3" key="1">
    <citation type="journal article" date="2017" name="Gigascience">
        <title>The genome draft of coconut (Cocos nucifera).</title>
        <authorList>
            <person name="Xiao Y."/>
            <person name="Xu P."/>
            <person name="Fan H."/>
            <person name="Baudouin L."/>
            <person name="Xia W."/>
            <person name="Bocs S."/>
            <person name="Xu J."/>
            <person name="Li Q."/>
            <person name="Guo A."/>
            <person name="Zhou L."/>
            <person name="Li J."/>
            <person name="Wu Y."/>
            <person name="Ma Z."/>
            <person name="Armero A."/>
            <person name="Issali A.E."/>
            <person name="Liu N."/>
            <person name="Peng M."/>
            <person name="Yang Y."/>
        </authorList>
    </citation>
    <scope>NUCLEOTIDE SEQUENCE</scope>
    <source>
        <tissue evidence="3">Spear leaf of Hainan Tall coconut</tissue>
    </source>
</reference>
<keyword evidence="2" id="KW-0812">Transmembrane</keyword>
<protein>
    <submittedName>
        <fullName evidence="3">Uncharacterized protein</fullName>
    </submittedName>
</protein>
<gene>
    <name evidence="3" type="ORF">COCNU_05G009030</name>
</gene>
<feature type="compositionally biased region" description="Basic residues" evidence="1">
    <location>
        <begin position="191"/>
        <end position="201"/>
    </location>
</feature>
<sequence>MNQTTAASMERHRLISTSVAIESGRGHRIQAPPPRDRHHGTSLPLFVARHHRIWALPRQIPASSCRIPHIRRKRTAHAISPARICAPLSDLGAAIVGSASITGSVCLEPALRCTHVIAARSNAILAPAAIGPHRLCRHQSQRRRLQHYSPSEKKMAVLSPLRIFRGRSLLDLTRSAREHHRRPPMGSASARRARPSGRRKPPPCTGLRPLRSGSTANHRPLPNLGGRPPKYFFFLLLLNLPFLRWILIFMPPRQDSSDTN</sequence>
<name>A0A8K0N1Z0_COCNU</name>
<feature type="transmembrane region" description="Helical" evidence="2">
    <location>
        <begin position="231"/>
        <end position="250"/>
    </location>
</feature>
<dbReference type="Proteomes" id="UP000797356">
    <property type="component" value="Chromosome 5"/>
</dbReference>
<evidence type="ECO:0000256" key="1">
    <source>
        <dbReference type="SAM" id="MobiDB-lite"/>
    </source>
</evidence>
<dbReference type="AlphaFoldDB" id="A0A8K0N1Z0"/>
<evidence type="ECO:0000313" key="3">
    <source>
        <dbReference type="EMBL" id="KAG1342674.1"/>
    </source>
</evidence>
<evidence type="ECO:0000313" key="4">
    <source>
        <dbReference type="Proteomes" id="UP000797356"/>
    </source>
</evidence>
<keyword evidence="4" id="KW-1185">Reference proteome</keyword>
<feature type="region of interest" description="Disordered" evidence="1">
    <location>
        <begin position="174"/>
        <end position="222"/>
    </location>
</feature>
<proteinExistence type="predicted"/>
<keyword evidence="2" id="KW-1133">Transmembrane helix</keyword>
<organism evidence="3 4">
    <name type="scientific">Cocos nucifera</name>
    <name type="common">Coconut palm</name>
    <dbReference type="NCBI Taxonomy" id="13894"/>
    <lineage>
        <taxon>Eukaryota</taxon>
        <taxon>Viridiplantae</taxon>
        <taxon>Streptophyta</taxon>
        <taxon>Embryophyta</taxon>
        <taxon>Tracheophyta</taxon>
        <taxon>Spermatophyta</taxon>
        <taxon>Magnoliopsida</taxon>
        <taxon>Liliopsida</taxon>
        <taxon>Arecaceae</taxon>
        <taxon>Arecoideae</taxon>
        <taxon>Cocoseae</taxon>
        <taxon>Attaleinae</taxon>
        <taxon>Cocos</taxon>
    </lineage>
</organism>
<comment type="caution">
    <text evidence="3">The sequence shown here is derived from an EMBL/GenBank/DDBJ whole genome shotgun (WGS) entry which is preliminary data.</text>
</comment>
<evidence type="ECO:0000256" key="2">
    <source>
        <dbReference type="SAM" id="Phobius"/>
    </source>
</evidence>
<dbReference type="EMBL" id="CM017876">
    <property type="protein sequence ID" value="KAG1342674.1"/>
    <property type="molecule type" value="Genomic_DNA"/>
</dbReference>